<evidence type="ECO:0000256" key="3">
    <source>
        <dbReference type="PROSITE-ProRule" id="PRU00708"/>
    </source>
</evidence>
<reference evidence="5 6" key="1">
    <citation type="journal article" date="2023" name="Plants (Basel)">
        <title>Bridging the Gap: Combining Genomics and Transcriptomics Approaches to Understand Stylosanthes scabra, an Orphan Legume from the Brazilian Caatinga.</title>
        <authorList>
            <person name="Ferreira-Neto J.R.C."/>
            <person name="da Silva M.D."/>
            <person name="Binneck E."/>
            <person name="de Melo N.F."/>
            <person name="da Silva R.H."/>
            <person name="de Melo A.L.T.M."/>
            <person name="Pandolfi V."/>
            <person name="Bustamante F.O."/>
            <person name="Brasileiro-Vidal A.C."/>
            <person name="Benko-Iseppon A.M."/>
        </authorList>
    </citation>
    <scope>NUCLEOTIDE SEQUENCE [LARGE SCALE GENOMIC DNA]</scope>
    <source>
        <tissue evidence="5">Leaves</tissue>
    </source>
</reference>
<comment type="caution">
    <text evidence="5">The sequence shown here is derived from an EMBL/GenBank/DDBJ whole genome shotgun (WGS) entry which is preliminary data.</text>
</comment>
<dbReference type="Pfam" id="PF01535">
    <property type="entry name" value="PPR"/>
    <property type="match status" value="3"/>
</dbReference>
<proteinExistence type="inferred from homology"/>
<dbReference type="Pfam" id="PF17177">
    <property type="entry name" value="PPR_long"/>
    <property type="match status" value="1"/>
</dbReference>
<dbReference type="InterPro" id="IPR011990">
    <property type="entry name" value="TPR-like_helical_dom_sf"/>
</dbReference>
<feature type="domain" description="PROP1-like PPR" evidence="4">
    <location>
        <begin position="512"/>
        <end position="662"/>
    </location>
</feature>
<dbReference type="PROSITE" id="PS51375">
    <property type="entry name" value="PPR"/>
    <property type="match status" value="11"/>
</dbReference>
<dbReference type="Proteomes" id="UP001341840">
    <property type="component" value="Unassembled WGS sequence"/>
</dbReference>
<dbReference type="SUPFAM" id="SSF48452">
    <property type="entry name" value="TPR-like"/>
    <property type="match status" value="1"/>
</dbReference>
<accession>A0ABU6WGG9</accession>
<evidence type="ECO:0000313" key="6">
    <source>
        <dbReference type="Proteomes" id="UP001341840"/>
    </source>
</evidence>
<dbReference type="EMBL" id="JASCZI010181409">
    <property type="protein sequence ID" value="MED6183123.1"/>
    <property type="molecule type" value="Genomic_DNA"/>
</dbReference>
<dbReference type="InterPro" id="IPR002885">
    <property type="entry name" value="PPR_rpt"/>
</dbReference>
<dbReference type="Pfam" id="PF13812">
    <property type="entry name" value="PPR_3"/>
    <property type="match status" value="1"/>
</dbReference>
<feature type="repeat" description="PPR" evidence="3">
    <location>
        <begin position="493"/>
        <end position="527"/>
    </location>
</feature>
<dbReference type="InterPro" id="IPR051240">
    <property type="entry name" value="Mito_RNA-Proc/Resp"/>
</dbReference>
<feature type="repeat" description="PPR" evidence="3">
    <location>
        <begin position="156"/>
        <end position="190"/>
    </location>
</feature>
<dbReference type="PANTHER" id="PTHR47933">
    <property type="entry name" value="PENTATRICOPEPTIDE REPEAT-CONTAINING PROTEIN 1, MITOCHONDRIAL"/>
    <property type="match status" value="1"/>
</dbReference>
<dbReference type="PANTHER" id="PTHR47933:SF10">
    <property type="entry name" value="OS03G0162900 PROTEIN"/>
    <property type="match status" value="1"/>
</dbReference>
<evidence type="ECO:0000313" key="5">
    <source>
        <dbReference type="EMBL" id="MED6183123.1"/>
    </source>
</evidence>
<feature type="repeat" description="PPR" evidence="3">
    <location>
        <begin position="702"/>
        <end position="736"/>
    </location>
</feature>
<name>A0ABU6WGG9_9FABA</name>
<feature type="repeat" description="PPR" evidence="3">
    <location>
        <begin position="563"/>
        <end position="597"/>
    </location>
</feature>
<feature type="repeat" description="PPR" evidence="3">
    <location>
        <begin position="598"/>
        <end position="632"/>
    </location>
</feature>
<protein>
    <recommendedName>
        <fullName evidence="4">PROP1-like PPR domain-containing protein</fullName>
    </recommendedName>
</protein>
<feature type="repeat" description="PPR" evidence="3">
    <location>
        <begin position="355"/>
        <end position="389"/>
    </location>
</feature>
<keyword evidence="6" id="KW-1185">Reference proteome</keyword>
<gene>
    <name evidence="5" type="ORF">PIB30_035152</name>
</gene>
<dbReference type="Gene3D" id="1.25.40.10">
    <property type="entry name" value="Tetratricopeptide repeat domain"/>
    <property type="match status" value="6"/>
</dbReference>
<feature type="repeat" description="PPR" evidence="3">
    <location>
        <begin position="390"/>
        <end position="424"/>
    </location>
</feature>
<keyword evidence="2" id="KW-0677">Repeat</keyword>
<sequence>MLVKFHPLCSTNVNALAPTSTSTSTSTSILPENKNFVHILHNPNSTKHDIEHQHAPPNSLNLEQDSGILKKRVNRSVILQHDKVHTRCLTKWISYGGHIPSILRALSTIQDLDEALMPWEEALTCKEISIILKEQVSWERALQIFEWFEKNGYELNVIHYNILFRVLGEAQKWCLVESLWDEMNARSIQPVTSTYGTLIHVYGKGGQRKDEVLVWLKRMQSQGMEPDEVTMGIVVQLHKRNGEFQKAHNLFRKWYSTVEPRRLRRSNDTSKVGHNMLSYTSVCLSSRTYNTLIDMYGKAGQLRAAFELFAKMIRQGISLTTVTFNTMIHLYGNHGCLEKVSLLLQKMVELRCLPDARTYNILISVYIKHNNINLAVRYFAMMKETCLEPDLVSYRTLLHAYSTRKMVREAEVHVQEMDEKGLEIDEFAQSAVFRMYIELHMLEKSWLWFRRFHLAGSITSDCYSAIIDAYGQQGYTLEAEKVFKCCKERKKLGILVFNVMIKAYGIGKLYDKACQLFDNMEAYGVVSNKCSYSSLIHILATADKPHIAKAYLKRMQEAGLVTDCIPYSAVISSFVKLGQLEQAEGLFKEMIGYDVQPDVIIYGVLINAFADAGSVKEAVCYVDEMQRAGFPRNPAINNSLMKLYTKVGYLEEAQETYKLLQSSEQAPCIFSSNCMLDLYTERLMVEQAVEIFESLKQKGVANEFSYAMMLCMYKKIGRLDEAIHIAKQMRNLGLLTDLLSYNNVIGLYCIGRKLQEATDTFKEMIKSGIQPDDFTFSALGQCLLKYGVSKQDIGRLEVMAKKDEPHALQEWMLMLSSVLGVDGELQARVEYGELELKIKLITPVASQYNAEIACVLPTVVIKTGPDRLAWINTDELESNMDYSQTGKLCYLLTYVVLS</sequence>
<dbReference type="InterPro" id="IPR033443">
    <property type="entry name" value="PROP1-like_PPR_dom"/>
</dbReference>
<feature type="repeat" description="PPR" evidence="3">
    <location>
        <begin position="285"/>
        <end position="319"/>
    </location>
</feature>
<dbReference type="Pfam" id="PF13041">
    <property type="entry name" value="PPR_2"/>
    <property type="match status" value="3"/>
</dbReference>
<evidence type="ECO:0000259" key="4">
    <source>
        <dbReference type="Pfam" id="PF17177"/>
    </source>
</evidence>
<evidence type="ECO:0000256" key="2">
    <source>
        <dbReference type="ARBA" id="ARBA00022737"/>
    </source>
</evidence>
<feature type="repeat" description="PPR" evidence="3">
    <location>
        <begin position="737"/>
        <end position="771"/>
    </location>
</feature>
<comment type="similarity">
    <text evidence="1">Belongs to the PPR family. P subfamily.</text>
</comment>
<organism evidence="5 6">
    <name type="scientific">Stylosanthes scabra</name>
    <dbReference type="NCBI Taxonomy" id="79078"/>
    <lineage>
        <taxon>Eukaryota</taxon>
        <taxon>Viridiplantae</taxon>
        <taxon>Streptophyta</taxon>
        <taxon>Embryophyta</taxon>
        <taxon>Tracheophyta</taxon>
        <taxon>Spermatophyta</taxon>
        <taxon>Magnoliopsida</taxon>
        <taxon>eudicotyledons</taxon>
        <taxon>Gunneridae</taxon>
        <taxon>Pentapetalae</taxon>
        <taxon>rosids</taxon>
        <taxon>fabids</taxon>
        <taxon>Fabales</taxon>
        <taxon>Fabaceae</taxon>
        <taxon>Papilionoideae</taxon>
        <taxon>50 kb inversion clade</taxon>
        <taxon>dalbergioids sensu lato</taxon>
        <taxon>Dalbergieae</taxon>
        <taxon>Pterocarpus clade</taxon>
        <taxon>Stylosanthes</taxon>
    </lineage>
</organism>
<evidence type="ECO:0000256" key="1">
    <source>
        <dbReference type="ARBA" id="ARBA00007626"/>
    </source>
</evidence>
<dbReference type="NCBIfam" id="TIGR00756">
    <property type="entry name" value="PPR"/>
    <property type="match status" value="8"/>
</dbReference>
<feature type="repeat" description="PPR" evidence="3">
    <location>
        <begin position="191"/>
        <end position="226"/>
    </location>
</feature>
<feature type="repeat" description="PPR" evidence="3">
    <location>
        <begin position="320"/>
        <end position="354"/>
    </location>
</feature>